<comment type="caution">
    <text evidence="1">The sequence shown here is derived from an EMBL/GenBank/DDBJ whole genome shotgun (WGS) entry which is preliminary data.</text>
</comment>
<evidence type="ECO:0008006" key="3">
    <source>
        <dbReference type="Google" id="ProtNLM"/>
    </source>
</evidence>
<dbReference type="Proteomes" id="UP000076131">
    <property type="component" value="Unassembled WGS sequence"/>
</dbReference>
<gene>
    <name evidence="1" type="ORF">RHOFW104T7_11805</name>
</gene>
<dbReference type="AlphaFoldDB" id="A0A154QI78"/>
<evidence type="ECO:0000313" key="1">
    <source>
        <dbReference type="EMBL" id="KZC23829.1"/>
    </source>
</evidence>
<proteinExistence type="predicted"/>
<sequence length="61" mass="6733">MDEHIDMDDPLSRAYWCGNFSCSDAELVSAAHIMDNTAVERAQVHFSQEVNLTPLAVAGPR</sequence>
<reference evidence="1 2" key="1">
    <citation type="journal article" date="2016" name="MBio">
        <title>Lateral Gene Transfer in a Heavy Metal-Contaminated-Groundwater Microbial Community.</title>
        <authorList>
            <person name="Hemme C.L."/>
            <person name="Green S.J."/>
            <person name="Rishishwar L."/>
            <person name="Prakash O."/>
            <person name="Pettenato A."/>
            <person name="Chakraborty R."/>
            <person name="Deutschbauer A.M."/>
            <person name="Van Nostrand J.D."/>
            <person name="Wu L."/>
            <person name="He Z."/>
            <person name="Jordan I.K."/>
            <person name="Hazen T.C."/>
            <person name="Arkin A.P."/>
            <person name="Kostka J.E."/>
            <person name="Zhou J."/>
        </authorList>
    </citation>
    <scope>NUCLEOTIDE SEQUENCE [LARGE SCALE GENOMIC DNA]</scope>
    <source>
        <strain evidence="1 2">FW104-T7</strain>
    </source>
</reference>
<keyword evidence="2" id="KW-1185">Reference proteome</keyword>
<accession>A0A154QI78</accession>
<evidence type="ECO:0000313" key="2">
    <source>
        <dbReference type="Proteomes" id="UP000076131"/>
    </source>
</evidence>
<dbReference type="EMBL" id="LVJS01000039">
    <property type="protein sequence ID" value="KZC23829.1"/>
    <property type="molecule type" value="Genomic_DNA"/>
</dbReference>
<name>A0A154QI78_9GAMM</name>
<organism evidence="1 2">
    <name type="scientific">Rhodanobacter thiooxydans</name>
    <dbReference type="NCBI Taxonomy" id="416169"/>
    <lineage>
        <taxon>Bacteria</taxon>
        <taxon>Pseudomonadati</taxon>
        <taxon>Pseudomonadota</taxon>
        <taxon>Gammaproteobacteria</taxon>
        <taxon>Lysobacterales</taxon>
        <taxon>Rhodanobacteraceae</taxon>
        <taxon>Rhodanobacter</taxon>
    </lineage>
</organism>
<protein>
    <recommendedName>
        <fullName evidence="3">DUF3606 domain-containing protein</fullName>
    </recommendedName>
</protein>